<feature type="coiled-coil region" evidence="1">
    <location>
        <begin position="38"/>
        <end position="65"/>
    </location>
</feature>
<comment type="caution">
    <text evidence="2">The sequence shown here is derived from an EMBL/GenBank/DDBJ whole genome shotgun (WGS) entry which is preliminary data.</text>
</comment>
<evidence type="ECO:0000313" key="3">
    <source>
        <dbReference type="Proteomes" id="UP000441354"/>
    </source>
</evidence>
<sequence length="125" mass="14213">MGWVIAVLFGAAAVLLVLSFIKARKTAASTDQQIDQLSFSLMDEIHQLKQQIRNLELDSEIADTEAGIAADEKDRKNTLREMLEMHRRGYSFESIAMKMKLTPDEVQQVLAPYMKQKDERSKVAQ</sequence>
<keyword evidence="3" id="KW-1185">Reference proteome</keyword>
<proteinExistence type="predicted"/>
<evidence type="ECO:0000256" key="1">
    <source>
        <dbReference type="SAM" id="Coils"/>
    </source>
</evidence>
<gene>
    <name evidence="2" type="ORF">F7732_15195</name>
</gene>
<keyword evidence="1" id="KW-0175">Coiled coil</keyword>
<dbReference type="AlphaFoldDB" id="A0A7V7RKY9"/>
<organism evidence="2 3">
    <name type="scientific">Bacillus mesophilum</name>
    <dbReference type="NCBI Taxonomy" id="1071718"/>
    <lineage>
        <taxon>Bacteria</taxon>
        <taxon>Bacillati</taxon>
        <taxon>Bacillota</taxon>
        <taxon>Bacilli</taxon>
        <taxon>Bacillales</taxon>
        <taxon>Bacillaceae</taxon>
        <taxon>Bacillus</taxon>
    </lineage>
</organism>
<name>A0A7V7RKY9_9BACI</name>
<protein>
    <recommendedName>
        <fullName evidence="4">DUF2802 domain-containing protein</fullName>
    </recommendedName>
</protein>
<dbReference type="EMBL" id="WBOT01000004">
    <property type="protein sequence ID" value="KAB2332003.1"/>
    <property type="molecule type" value="Genomic_DNA"/>
</dbReference>
<evidence type="ECO:0000313" key="2">
    <source>
        <dbReference type="EMBL" id="KAB2332003.1"/>
    </source>
</evidence>
<evidence type="ECO:0008006" key="4">
    <source>
        <dbReference type="Google" id="ProtNLM"/>
    </source>
</evidence>
<dbReference type="RefSeq" id="WP_151574858.1">
    <property type="nucleotide sequence ID" value="NZ_WBOT01000004.1"/>
</dbReference>
<dbReference type="OrthoDB" id="2937672at2"/>
<accession>A0A7V7RKY9</accession>
<dbReference type="Proteomes" id="UP000441354">
    <property type="component" value="Unassembled WGS sequence"/>
</dbReference>
<reference evidence="2 3" key="1">
    <citation type="journal article" date="2014" name="Arch. Microbiol.">
        <title>Bacillus mesophilum sp. nov., strain IITR-54T, a novel 4-chlorobiphenyl dechlorinating bacterium.</title>
        <authorList>
            <person name="Manickam N."/>
            <person name="Singh N.K."/>
            <person name="Bajaj A."/>
            <person name="Kumar R.M."/>
            <person name="Kaur G."/>
            <person name="Kaur N."/>
            <person name="Bala M."/>
            <person name="Kumar A."/>
            <person name="Mayilraj S."/>
        </authorList>
    </citation>
    <scope>NUCLEOTIDE SEQUENCE [LARGE SCALE GENOMIC DNA]</scope>
    <source>
        <strain evidence="2 3">IITR-54</strain>
    </source>
</reference>